<reference evidence="1 2" key="1">
    <citation type="submission" date="2021-06" db="EMBL/GenBank/DDBJ databases">
        <title>Caerostris darwini draft genome.</title>
        <authorList>
            <person name="Kono N."/>
            <person name="Arakawa K."/>
        </authorList>
    </citation>
    <scope>NUCLEOTIDE SEQUENCE [LARGE SCALE GENOMIC DNA]</scope>
</reference>
<evidence type="ECO:0000313" key="2">
    <source>
        <dbReference type="Proteomes" id="UP001054837"/>
    </source>
</evidence>
<keyword evidence="2" id="KW-1185">Reference proteome</keyword>
<comment type="caution">
    <text evidence="1">The sequence shown here is derived from an EMBL/GenBank/DDBJ whole genome shotgun (WGS) entry which is preliminary data.</text>
</comment>
<accession>A0AAV4NRM8</accession>
<sequence length="205" mass="24441">MSAHIKICASPHEVQMEEKAHTNYLSRCSKQRFANWRNVIKGRPEFIQRICNTRKNNKQINKKGKSTRALQRSNLNRQAGESHFADSLFVFCPFIGPRRNNRQDKDNIKPHLQYLSPRRVIKKPNVYTSHQYHEYQGNKIDSINRTELWRDMSETYLIIFMEFGIPAFAQVKNDAQPRNLMERSHRDRFELESKFHAHENKCPLW</sequence>
<gene>
    <name evidence="1" type="ORF">CDAR_590241</name>
</gene>
<name>A0AAV4NRM8_9ARAC</name>
<dbReference type="AlphaFoldDB" id="A0AAV4NRM8"/>
<organism evidence="1 2">
    <name type="scientific">Caerostris darwini</name>
    <dbReference type="NCBI Taxonomy" id="1538125"/>
    <lineage>
        <taxon>Eukaryota</taxon>
        <taxon>Metazoa</taxon>
        <taxon>Ecdysozoa</taxon>
        <taxon>Arthropoda</taxon>
        <taxon>Chelicerata</taxon>
        <taxon>Arachnida</taxon>
        <taxon>Araneae</taxon>
        <taxon>Araneomorphae</taxon>
        <taxon>Entelegynae</taxon>
        <taxon>Araneoidea</taxon>
        <taxon>Araneidae</taxon>
        <taxon>Caerostris</taxon>
    </lineage>
</organism>
<dbReference type="EMBL" id="BPLQ01001877">
    <property type="protein sequence ID" value="GIX86336.1"/>
    <property type="molecule type" value="Genomic_DNA"/>
</dbReference>
<dbReference type="Proteomes" id="UP001054837">
    <property type="component" value="Unassembled WGS sequence"/>
</dbReference>
<protein>
    <submittedName>
        <fullName evidence="1">Uncharacterized protein</fullName>
    </submittedName>
</protein>
<proteinExistence type="predicted"/>
<evidence type="ECO:0000313" key="1">
    <source>
        <dbReference type="EMBL" id="GIX86336.1"/>
    </source>
</evidence>